<evidence type="ECO:0000313" key="2">
    <source>
        <dbReference type="Proteomes" id="UP000001307"/>
    </source>
</evidence>
<name>E4XKB1_OIKDI</name>
<sequence length="66" mass="6872">MVLTIPLSTGALTQGESVACTIQSASEPDGSKSTANFAAHLPIPIKICLIMRTAQAAMESNSLKVR</sequence>
<gene>
    <name evidence="1" type="ORF">GSOID_T00013073001</name>
</gene>
<dbReference type="Proteomes" id="UP000001307">
    <property type="component" value="Unassembled WGS sequence"/>
</dbReference>
<keyword evidence="2" id="KW-1185">Reference proteome</keyword>
<dbReference type="AlphaFoldDB" id="E4XKB1"/>
<accession>E4XKB1</accession>
<proteinExistence type="predicted"/>
<reference evidence="1" key="1">
    <citation type="journal article" date="2010" name="Science">
        <title>Plasticity of animal genome architecture unmasked by rapid evolution of a pelagic tunicate.</title>
        <authorList>
            <person name="Denoeud F."/>
            <person name="Henriet S."/>
            <person name="Mungpakdee S."/>
            <person name="Aury J.M."/>
            <person name="Da Silva C."/>
            <person name="Brinkmann H."/>
            <person name="Mikhaleva J."/>
            <person name="Olsen L.C."/>
            <person name="Jubin C."/>
            <person name="Canestro C."/>
            <person name="Bouquet J.M."/>
            <person name="Danks G."/>
            <person name="Poulain J."/>
            <person name="Campsteijn C."/>
            <person name="Adamski M."/>
            <person name="Cross I."/>
            <person name="Yadetie F."/>
            <person name="Muffato M."/>
            <person name="Louis A."/>
            <person name="Butcher S."/>
            <person name="Tsagkogeorga G."/>
            <person name="Konrad A."/>
            <person name="Singh S."/>
            <person name="Jensen M.F."/>
            <person name="Cong E.H."/>
            <person name="Eikeseth-Otteraa H."/>
            <person name="Noel B."/>
            <person name="Anthouard V."/>
            <person name="Porcel B.M."/>
            <person name="Kachouri-Lafond R."/>
            <person name="Nishino A."/>
            <person name="Ugolini M."/>
            <person name="Chourrout P."/>
            <person name="Nishida H."/>
            <person name="Aasland R."/>
            <person name="Huzurbazar S."/>
            <person name="Westhof E."/>
            <person name="Delsuc F."/>
            <person name="Lehrach H."/>
            <person name="Reinhardt R."/>
            <person name="Weissenbach J."/>
            <person name="Roy S.W."/>
            <person name="Artiguenave F."/>
            <person name="Postlethwait J.H."/>
            <person name="Manak J.R."/>
            <person name="Thompson E.M."/>
            <person name="Jaillon O."/>
            <person name="Du Pasquier L."/>
            <person name="Boudinot P."/>
            <person name="Liberles D.A."/>
            <person name="Volff J.N."/>
            <person name="Philippe H."/>
            <person name="Lenhard B."/>
            <person name="Roest Crollius H."/>
            <person name="Wincker P."/>
            <person name="Chourrout D."/>
        </authorList>
    </citation>
    <scope>NUCLEOTIDE SEQUENCE [LARGE SCALE GENOMIC DNA]</scope>
</reference>
<protein>
    <submittedName>
        <fullName evidence="1">Uncharacterized protein</fullName>
    </submittedName>
</protein>
<evidence type="ECO:0000313" key="1">
    <source>
        <dbReference type="EMBL" id="CBY24899.1"/>
    </source>
</evidence>
<dbReference type="EMBL" id="FN653064">
    <property type="protein sequence ID" value="CBY24899.1"/>
    <property type="molecule type" value="Genomic_DNA"/>
</dbReference>
<organism evidence="1">
    <name type="scientific">Oikopleura dioica</name>
    <name type="common">Tunicate</name>
    <dbReference type="NCBI Taxonomy" id="34765"/>
    <lineage>
        <taxon>Eukaryota</taxon>
        <taxon>Metazoa</taxon>
        <taxon>Chordata</taxon>
        <taxon>Tunicata</taxon>
        <taxon>Appendicularia</taxon>
        <taxon>Copelata</taxon>
        <taxon>Oikopleuridae</taxon>
        <taxon>Oikopleura</taxon>
    </lineage>
</organism>
<dbReference type="InParanoid" id="E4XKB1"/>